<feature type="compositionally biased region" description="Acidic residues" evidence="1">
    <location>
        <begin position="1"/>
        <end position="12"/>
    </location>
</feature>
<gene>
    <name evidence="2" type="primary">AlNc14C148G7443</name>
    <name evidence="2" type="ORF">ALNC14_083760</name>
</gene>
<dbReference type="HOGENOM" id="CLU_2019488_0_0_1"/>
<organism evidence="2">
    <name type="scientific">Albugo laibachii Nc14</name>
    <dbReference type="NCBI Taxonomy" id="890382"/>
    <lineage>
        <taxon>Eukaryota</taxon>
        <taxon>Sar</taxon>
        <taxon>Stramenopiles</taxon>
        <taxon>Oomycota</taxon>
        <taxon>Peronosporomycetes</taxon>
        <taxon>Albuginales</taxon>
        <taxon>Albuginaceae</taxon>
        <taxon>Albugo</taxon>
    </lineage>
</organism>
<proteinExistence type="predicted"/>
<dbReference type="AlphaFoldDB" id="F0WLR1"/>
<protein>
    <submittedName>
        <fullName evidence="2">AlNc14C148G7443 protein</fullName>
    </submittedName>
</protein>
<reference evidence="2" key="2">
    <citation type="submission" date="2011-02" db="EMBL/GenBank/DDBJ databases">
        <authorList>
            <person name="MacLean D."/>
        </authorList>
    </citation>
    <scope>NUCLEOTIDE SEQUENCE</scope>
</reference>
<evidence type="ECO:0000256" key="1">
    <source>
        <dbReference type="SAM" id="MobiDB-lite"/>
    </source>
</evidence>
<sequence>MGAAEDEIDSLLEEGIRNSSIPSSRTKKHAKRHSNDKNIESAVSNHGLELVTVDPAGPDIDTDPSRVLDPAPPDNDPTRKIAIDQFDVVENVEIDPMERIAQVEAKAKPERKVDRNRQFAFQK</sequence>
<name>F0WLR1_9STRA</name>
<reference evidence="2" key="1">
    <citation type="journal article" date="2011" name="PLoS Biol.">
        <title>Gene gain and loss during evolution of obligate parasitism in the white rust pathogen of Arabidopsis thaliana.</title>
        <authorList>
            <person name="Kemen E."/>
            <person name="Gardiner A."/>
            <person name="Schultz-Larsen T."/>
            <person name="Kemen A.C."/>
            <person name="Balmuth A.L."/>
            <person name="Robert-Seilaniantz A."/>
            <person name="Bailey K."/>
            <person name="Holub E."/>
            <person name="Studholme D.J."/>
            <person name="Maclean D."/>
            <person name="Jones J.D."/>
        </authorList>
    </citation>
    <scope>NUCLEOTIDE SEQUENCE</scope>
</reference>
<evidence type="ECO:0000313" key="2">
    <source>
        <dbReference type="EMBL" id="CCA22233.1"/>
    </source>
</evidence>
<dbReference type="EMBL" id="FR824193">
    <property type="protein sequence ID" value="CCA22233.1"/>
    <property type="molecule type" value="Genomic_DNA"/>
</dbReference>
<accession>F0WLR1</accession>
<feature type="region of interest" description="Disordered" evidence="1">
    <location>
        <begin position="1"/>
        <end position="79"/>
    </location>
</feature>